<proteinExistence type="predicted"/>
<organism evidence="2 3">
    <name type="scientific">Flavobacterium celericrescens</name>
    <dbReference type="NCBI Taxonomy" id="2709780"/>
    <lineage>
        <taxon>Bacteria</taxon>
        <taxon>Pseudomonadati</taxon>
        <taxon>Bacteroidota</taxon>
        <taxon>Flavobacteriia</taxon>
        <taxon>Flavobacteriales</taxon>
        <taxon>Flavobacteriaceae</taxon>
        <taxon>Flavobacterium</taxon>
    </lineage>
</organism>
<evidence type="ECO:0000313" key="2">
    <source>
        <dbReference type="EMBL" id="NHM04315.1"/>
    </source>
</evidence>
<keyword evidence="1" id="KW-0812">Transmembrane</keyword>
<feature type="transmembrane region" description="Helical" evidence="1">
    <location>
        <begin position="67"/>
        <end position="89"/>
    </location>
</feature>
<accession>A0ABX0IG62</accession>
<gene>
    <name evidence="2" type="ORF">G4L40_06295</name>
</gene>
<feature type="transmembrane region" description="Helical" evidence="1">
    <location>
        <begin position="150"/>
        <end position="170"/>
    </location>
</feature>
<evidence type="ECO:0000313" key="3">
    <source>
        <dbReference type="Proteomes" id="UP000761423"/>
    </source>
</evidence>
<feature type="transmembrane region" description="Helical" evidence="1">
    <location>
        <begin position="12"/>
        <end position="42"/>
    </location>
</feature>
<comment type="caution">
    <text evidence="2">The sequence shown here is derived from an EMBL/GenBank/DDBJ whole genome shotgun (WGS) entry which is preliminary data.</text>
</comment>
<reference evidence="2 3" key="1">
    <citation type="submission" date="2020-02" db="EMBL/GenBank/DDBJ databases">
        <authorList>
            <person name="Chen W.-M."/>
        </authorList>
    </citation>
    <scope>NUCLEOTIDE SEQUENCE [LARGE SCALE GENOMIC DNA]</scope>
    <source>
        <strain evidence="2 3">TWA-26</strain>
    </source>
</reference>
<dbReference type="EMBL" id="JAAJBV010000003">
    <property type="protein sequence ID" value="NHM04315.1"/>
    <property type="molecule type" value="Genomic_DNA"/>
</dbReference>
<evidence type="ECO:0000256" key="1">
    <source>
        <dbReference type="SAM" id="Phobius"/>
    </source>
</evidence>
<keyword evidence="1" id="KW-1133">Transmembrane helix</keyword>
<protein>
    <submittedName>
        <fullName evidence="2">DUF2975 domain-containing protein</fullName>
    </submittedName>
</protein>
<keyword evidence="1" id="KW-0472">Membrane</keyword>
<dbReference type="InterPro" id="IPR021354">
    <property type="entry name" value="DUF2975"/>
</dbReference>
<dbReference type="Pfam" id="PF11188">
    <property type="entry name" value="DUF2975"/>
    <property type="match status" value="1"/>
</dbReference>
<keyword evidence="3" id="KW-1185">Reference proteome</keyword>
<feature type="transmembrane region" description="Helical" evidence="1">
    <location>
        <begin position="110"/>
        <end position="130"/>
    </location>
</feature>
<dbReference type="RefSeq" id="WP_166236353.1">
    <property type="nucleotide sequence ID" value="NZ_JAAJBV010000003.1"/>
</dbReference>
<sequence>MEIKISAQQMLNVLYVLAWIIFIGLSIDAGGFLVNTFFTLFINPIGSSYFWNQIDLSSLYEFNQSHFVTLTSLMSIVAVLKAILFYLIIKIIHDKKLNLAQPFNKDVNRFIFSVSYLTLGIALFAIWGTNFSENMVKQGVTIPSIQHLKIAGGDVWLFMGITLLVIAQIFKRGIEIQEENDLTV</sequence>
<dbReference type="Proteomes" id="UP000761423">
    <property type="component" value="Unassembled WGS sequence"/>
</dbReference>
<name>A0ABX0IG62_9FLAO</name>